<dbReference type="InterPro" id="IPR033740">
    <property type="entry name" value="Pept_M24B"/>
</dbReference>
<dbReference type="SUPFAM" id="SSF55920">
    <property type="entry name" value="Creatinase/aminopeptidase"/>
    <property type="match status" value="1"/>
</dbReference>
<dbReference type="Pfam" id="PF16189">
    <property type="entry name" value="Creatinase_N_2"/>
    <property type="match status" value="1"/>
</dbReference>
<dbReference type="GO" id="GO:0070006">
    <property type="term" value="F:metalloaminopeptidase activity"/>
    <property type="evidence" value="ECO:0007669"/>
    <property type="project" value="InterPro"/>
</dbReference>
<dbReference type="InterPro" id="IPR000994">
    <property type="entry name" value="Pept_M24"/>
</dbReference>
<dbReference type="InterPro" id="IPR008929">
    <property type="entry name" value="Chondroitin_lyas"/>
</dbReference>
<keyword evidence="9" id="KW-1133">Transmembrane helix</keyword>
<name>A0A8H7V596_9FUNG</name>
<comment type="similarity">
    <text evidence="2">Belongs to the peptidase M24B family.</text>
</comment>
<evidence type="ECO:0000256" key="9">
    <source>
        <dbReference type="SAM" id="Phobius"/>
    </source>
</evidence>
<dbReference type="Gene3D" id="3.90.230.10">
    <property type="entry name" value="Creatinase/methionine aminopeptidase superfamily"/>
    <property type="match status" value="1"/>
</dbReference>
<feature type="region of interest" description="Disordered" evidence="8">
    <location>
        <begin position="1279"/>
        <end position="1308"/>
    </location>
</feature>
<organism evidence="13 14">
    <name type="scientific">Mucor plumbeus</name>
    <dbReference type="NCBI Taxonomy" id="97098"/>
    <lineage>
        <taxon>Eukaryota</taxon>
        <taxon>Fungi</taxon>
        <taxon>Fungi incertae sedis</taxon>
        <taxon>Mucoromycota</taxon>
        <taxon>Mucoromycotina</taxon>
        <taxon>Mucoromycetes</taxon>
        <taxon>Mucorales</taxon>
        <taxon>Mucorineae</taxon>
        <taxon>Mucoraceae</taxon>
        <taxon>Mucor</taxon>
    </lineage>
</organism>
<dbReference type="Pfam" id="PF16188">
    <property type="entry name" value="Peptidase_M24_C"/>
    <property type="match status" value="1"/>
</dbReference>
<keyword evidence="9" id="KW-0472">Membrane</keyword>
<dbReference type="FunFam" id="3.90.230.10:FF:000007">
    <property type="entry name" value="Xaa-Pro aminopeptidase P"/>
    <property type="match status" value="1"/>
</dbReference>
<evidence type="ECO:0000313" key="14">
    <source>
        <dbReference type="Proteomes" id="UP000650833"/>
    </source>
</evidence>
<reference evidence="13" key="1">
    <citation type="submission" date="2020-12" db="EMBL/GenBank/DDBJ databases">
        <title>Metabolic potential, ecology and presence of endohyphal bacteria is reflected in genomic diversity of Mucoromycotina.</title>
        <authorList>
            <person name="Muszewska A."/>
            <person name="Okrasinska A."/>
            <person name="Steczkiewicz K."/>
            <person name="Drgas O."/>
            <person name="Orlowska M."/>
            <person name="Perlinska-Lenart U."/>
            <person name="Aleksandrzak-Piekarczyk T."/>
            <person name="Szatraj K."/>
            <person name="Zielenkiewicz U."/>
            <person name="Pilsyk S."/>
            <person name="Malc E."/>
            <person name="Mieczkowski P."/>
            <person name="Kruszewska J.S."/>
            <person name="Biernat P."/>
            <person name="Pawlowska J."/>
        </authorList>
    </citation>
    <scope>NUCLEOTIDE SEQUENCE</scope>
    <source>
        <strain evidence="13">CBS 226.32</strain>
    </source>
</reference>
<feature type="domain" description="Peptidase M24" evidence="10">
    <location>
        <begin position="313"/>
        <end position="531"/>
    </location>
</feature>
<comment type="caution">
    <text evidence="13">The sequence shown here is derived from an EMBL/GenBank/DDBJ whole genome shotgun (WGS) entry which is preliminary data.</text>
</comment>
<evidence type="ECO:0000256" key="4">
    <source>
        <dbReference type="ARBA" id="ARBA00022729"/>
    </source>
</evidence>
<evidence type="ECO:0000256" key="3">
    <source>
        <dbReference type="ARBA" id="ARBA00022723"/>
    </source>
</evidence>
<dbReference type="InterPro" id="IPR036005">
    <property type="entry name" value="Creatinase/aminopeptidase-like"/>
</dbReference>
<feature type="domain" description="Peptidase M24 C-terminal" evidence="12">
    <location>
        <begin position="545"/>
        <end position="591"/>
    </location>
</feature>
<dbReference type="Gene3D" id="1.50.10.100">
    <property type="entry name" value="Chondroitin AC/alginate lyase"/>
    <property type="match status" value="1"/>
</dbReference>
<evidence type="ECO:0000256" key="8">
    <source>
        <dbReference type="SAM" id="MobiDB-lite"/>
    </source>
</evidence>
<dbReference type="Pfam" id="PF00557">
    <property type="entry name" value="Peptidase_M24"/>
    <property type="match status" value="1"/>
</dbReference>
<dbReference type="GO" id="GO:0016829">
    <property type="term" value="F:lyase activity"/>
    <property type="evidence" value="ECO:0007669"/>
    <property type="project" value="UniProtKB-KW"/>
</dbReference>
<sequence>MTTRRSIFKYLSLIRPYSTIQRNAGNKLDSLRAAMNNLDAFVVPSEDAHQSEYTAECDNRRAWISGFTGSADGRYFLQASKELDEKYWKLMKQGMPGVPTWQEYLKNLPPNYSIGIDPSVITLDEAKQLEKELSVIGSKLVYVTKNPVDQIRSTDRPTRPSEPIKIHPIQYAGKTVKSKLNELRKACQNNNVIVSALDEIAWLLNLRGSDIHCSPVFFSYVVVTPQHAILYLQPSAVLSEQVKSQLKEADVQLANYDQVLSDLSNLNQPFLIDPSTINMSICQAIGKKNIISKEGPSFISMAKAIKNESELNGIRNCHKRDAVALCKHFSWLSESLTSNKQTIRESEAADHLASMRQLDPTYVGLSFDTIAATGPNGAIIHYQPDPKNSAIINPRRIYLCDSGAQYIDGTTDITRTYMFDGEPTDFQKRAFTRVLQCHIAVDQSVFPQGTTGYQLDSIARLPLWKDGLNFRHGVGHGVGAYLNVHEGPHGIGSRASYNMVPLQAGMVVTNEPGYYEDGQFGIRIENVLTVRRASTPYRFGNTDSLGFEHVTFVPIGRKLLEDNLLTASDKLWVNKYHQECRDVLEPLLDNKALSCRSTSNTTVSSSINSKHRKPSQTHIPTIQQPEMLSLDLGPSPRGYTKDKKLKKSLYYSSQQSKWLKLFLIVVGLLFIFGYIPFFRFVRNTPNYKTHPSWNIKENQPHIATRDKIILYRIIGNDLPPRHKEGQTLSNLQFILDHEPSFPDTHKIFLLNRIIDPINEATIIRLLDSYNMDYIRVPFVQKEYEKLDFQLEKFPDADFLHSDDYRRFSKVSKLRALDYTYHVKNLYAMNNNGGRNTAIEHGRTLPNAKWIMPFDGNCYLSHNGFEEIRSQLDKYGKDTKYFVVPMTRLLNNSVLLNNLDERPKTPEEPQIIFRHDATEEYNLNMRYGRRSKLELLWRLGALENRRLNRPTVPWEPTERPYSKDKGNFKNIGWVFRLFSGNPSQEENKKEASSIRAFNRLMAIQSSLDSLDESIARKSFHHDKLFLYDEKPMNQVRYDHWTKNYEIRFAIETLEKKAEIILEESQKRLAPMSSATDKEDGLPFDAVPEKDELGPLSQNVTILTMANYFTGEEKFGRGAANLIRVHFLNEYAVEDEDEYNSARRIPDDSHLLDFLSDQGYYFPSLSRISHVVPKYSNNRILNTSDLTKTDISSLLDCIRMLRHMQALTHKEYIDLQAITAEFLEYLVTSPTGIHLAQMTDHRGVLYDLQVTAMAAFTDDVRLFLRVANRCRMRIGKQFRQDGSQPYEESSTRGRLLSSTNNSGRGGGNSNDKQMEWRAMLHYETLNLQYWTLLTRGIQNAGIAKDIWHYTAANQGQISHSVVSHLKKYSDALPQLTAGDAAFVKSRLQPLAYMAQEAFSHSHYSQENIEIDASVKDRTEADRIWMVQHVSDFGERWDLLGQEQEDFNVDMEDMLQQQDIAKLMHDDAVKGRLGIPPFWMLTSTSS</sequence>
<comment type="cofactor">
    <cofactor evidence="1">
        <name>Mn(2+)</name>
        <dbReference type="ChEBI" id="CHEBI:29035"/>
    </cofactor>
</comment>
<keyword evidence="7" id="KW-0456">Lyase</keyword>
<protein>
    <submittedName>
        <fullName evidence="13">Uncharacterized protein</fullName>
    </submittedName>
</protein>
<dbReference type="Proteomes" id="UP000650833">
    <property type="component" value="Unassembled WGS sequence"/>
</dbReference>
<dbReference type="PANTHER" id="PTHR43763">
    <property type="entry name" value="XAA-PRO AMINOPEPTIDASE 1"/>
    <property type="match status" value="1"/>
</dbReference>
<keyword evidence="3" id="KW-0479">Metal-binding</keyword>
<dbReference type="GO" id="GO:0046872">
    <property type="term" value="F:metal ion binding"/>
    <property type="evidence" value="ECO:0007669"/>
    <property type="project" value="UniProtKB-KW"/>
</dbReference>
<keyword evidence="4" id="KW-0732">Signal</keyword>
<evidence type="ECO:0000256" key="1">
    <source>
        <dbReference type="ARBA" id="ARBA00001936"/>
    </source>
</evidence>
<evidence type="ECO:0000259" key="12">
    <source>
        <dbReference type="Pfam" id="PF16188"/>
    </source>
</evidence>
<dbReference type="GO" id="GO:0005737">
    <property type="term" value="C:cytoplasm"/>
    <property type="evidence" value="ECO:0007669"/>
    <property type="project" value="UniProtKB-ARBA"/>
</dbReference>
<proteinExistence type="inferred from homology"/>
<evidence type="ECO:0000256" key="7">
    <source>
        <dbReference type="ARBA" id="ARBA00023239"/>
    </source>
</evidence>
<dbReference type="CDD" id="cd01085">
    <property type="entry name" value="APP"/>
    <property type="match status" value="1"/>
</dbReference>
<dbReference type="Gene3D" id="3.40.350.10">
    <property type="entry name" value="Creatinase/prolidase N-terminal domain"/>
    <property type="match status" value="2"/>
</dbReference>
<dbReference type="EMBL" id="JAEPRC010000272">
    <property type="protein sequence ID" value="KAG2201879.1"/>
    <property type="molecule type" value="Genomic_DNA"/>
</dbReference>
<evidence type="ECO:0000256" key="6">
    <source>
        <dbReference type="ARBA" id="ARBA00023211"/>
    </source>
</evidence>
<dbReference type="InterPro" id="IPR032416">
    <property type="entry name" value="Peptidase_M24_C"/>
</dbReference>
<evidence type="ECO:0000259" key="10">
    <source>
        <dbReference type="Pfam" id="PF00557"/>
    </source>
</evidence>
<dbReference type="PANTHER" id="PTHR43763:SF6">
    <property type="entry name" value="XAA-PRO AMINOPEPTIDASE 1"/>
    <property type="match status" value="1"/>
</dbReference>
<dbReference type="InterPro" id="IPR029149">
    <property type="entry name" value="Creatin/AminoP/Spt16_N"/>
</dbReference>
<evidence type="ECO:0000313" key="13">
    <source>
        <dbReference type="EMBL" id="KAG2201879.1"/>
    </source>
</evidence>
<gene>
    <name evidence="13" type="ORF">INT46_007649</name>
</gene>
<evidence type="ECO:0000259" key="11">
    <source>
        <dbReference type="Pfam" id="PF05426"/>
    </source>
</evidence>
<keyword evidence="5" id="KW-0378">Hydrolase</keyword>
<accession>A0A8H7V596</accession>
<dbReference type="GO" id="GO:0042597">
    <property type="term" value="C:periplasmic space"/>
    <property type="evidence" value="ECO:0007669"/>
    <property type="project" value="InterPro"/>
</dbReference>
<dbReference type="Pfam" id="PF05426">
    <property type="entry name" value="Alginate_lyase"/>
    <property type="match status" value="1"/>
</dbReference>
<keyword evidence="9" id="KW-0812">Transmembrane</keyword>
<dbReference type="OrthoDB" id="63533at2759"/>
<evidence type="ECO:0000256" key="2">
    <source>
        <dbReference type="ARBA" id="ARBA00008766"/>
    </source>
</evidence>
<feature type="transmembrane region" description="Helical" evidence="9">
    <location>
        <begin position="658"/>
        <end position="678"/>
    </location>
</feature>
<dbReference type="InterPro" id="IPR050422">
    <property type="entry name" value="X-Pro_aminopeptidase_P"/>
</dbReference>
<dbReference type="InterPro" id="IPR008397">
    <property type="entry name" value="Alginate_lyase_dom"/>
</dbReference>
<feature type="domain" description="Alginate lyase" evidence="11">
    <location>
        <begin position="1076"/>
        <end position="1359"/>
    </location>
</feature>
<keyword evidence="14" id="KW-1185">Reference proteome</keyword>
<keyword evidence="6" id="KW-0464">Manganese</keyword>
<evidence type="ECO:0000256" key="5">
    <source>
        <dbReference type="ARBA" id="ARBA00022801"/>
    </source>
</evidence>